<dbReference type="InterPro" id="IPR023213">
    <property type="entry name" value="CAT-like_dom_sf"/>
</dbReference>
<comment type="catalytic activity">
    <reaction evidence="10">
        <text>an acyl-CoA + a 1,2-diacyl-sn-glycerol = a triacyl-sn-glycerol + CoA</text>
        <dbReference type="Rhea" id="RHEA:10868"/>
        <dbReference type="ChEBI" id="CHEBI:17815"/>
        <dbReference type="ChEBI" id="CHEBI:57287"/>
        <dbReference type="ChEBI" id="CHEBI:58342"/>
        <dbReference type="ChEBI" id="CHEBI:64615"/>
        <dbReference type="EC" id="2.3.1.20"/>
    </reaction>
</comment>
<dbReference type="InterPro" id="IPR004255">
    <property type="entry name" value="O-acyltransferase_WSD1_N"/>
</dbReference>
<dbReference type="EC" id="2.3.1.20" evidence="4"/>
<accession>A0A7T4QYL1</accession>
<keyword evidence="7" id="KW-0319">Glycerol metabolism</keyword>
<keyword evidence="9 13" id="KW-0012">Acyltransferase</keyword>
<feature type="domain" description="O-acyltransferase WSD1-like N-terminal" evidence="11">
    <location>
        <begin position="6"/>
        <end position="259"/>
    </location>
</feature>
<proteinExistence type="inferred from homology"/>
<evidence type="ECO:0000256" key="9">
    <source>
        <dbReference type="ARBA" id="ARBA00023315"/>
    </source>
</evidence>
<evidence type="ECO:0000256" key="3">
    <source>
        <dbReference type="ARBA" id="ARBA00009587"/>
    </source>
</evidence>
<dbReference type="PANTHER" id="PTHR31650:SF1">
    <property type="entry name" value="WAX ESTER SYNTHASE_DIACYLGLYCEROL ACYLTRANSFERASE 4-RELATED"/>
    <property type="match status" value="1"/>
</dbReference>
<dbReference type="InterPro" id="IPR014292">
    <property type="entry name" value="Acyl_transf_WS/DGAT"/>
</dbReference>
<evidence type="ECO:0000256" key="1">
    <source>
        <dbReference type="ARBA" id="ARBA00004771"/>
    </source>
</evidence>
<dbReference type="GO" id="GO:0019432">
    <property type="term" value="P:triglyceride biosynthetic process"/>
    <property type="evidence" value="ECO:0007669"/>
    <property type="project" value="UniProtKB-UniPathway"/>
</dbReference>
<keyword evidence="6 13" id="KW-0808">Transferase</keyword>
<gene>
    <name evidence="13" type="ORF">I6N98_11985</name>
</gene>
<dbReference type="PANTHER" id="PTHR31650">
    <property type="entry name" value="O-ACYLTRANSFERASE (WSD1-LIKE) FAMILY PROTEIN"/>
    <property type="match status" value="1"/>
</dbReference>
<evidence type="ECO:0000259" key="11">
    <source>
        <dbReference type="Pfam" id="PF03007"/>
    </source>
</evidence>
<feature type="domain" description="O-acyltransferase WSD1 C-terminal" evidence="12">
    <location>
        <begin position="300"/>
        <end position="441"/>
    </location>
</feature>
<dbReference type="Proteomes" id="UP000596063">
    <property type="component" value="Chromosome"/>
</dbReference>
<dbReference type="RefSeq" id="WP_198568588.1">
    <property type="nucleotide sequence ID" value="NZ_CP066167.1"/>
</dbReference>
<evidence type="ECO:0000256" key="7">
    <source>
        <dbReference type="ARBA" id="ARBA00022798"/>
    </source>
</evidence>
<keyword evidence="5" id="KW-0444">Lipid biosynthesis</keyword>
<evidence type="ECO:0000256" key="2">
    <source>
        <dbReference type="ARBA" id="ARBA00005189"/>
    </source>
</evidence>
<dbReference type="GO" id="GO:0071731">
    <property type="term" value="P:response to nitric oxide"/>
    <property type="evidence" value="ECO:0007669"/>
    <property type="project" value="TreeGrafter"/>
</dbReference>
<name>A0A7T4QYL1_9GAMM</name>
<sequence>MGERRLSILDTSFLQLESASTPMHVGGLMMFELPEDKDRLFVGELVSRFRGCRVFNNPWNYRLQRPSRFQFRPVLKETFDVDMEYHIRHHALPYPGGERELGQLISRVHSQRLDFRKPLWEVHVIEGLEPRRFAVYVKIHHALADGISATKLLMAGLSVDPSDDMQLPFWAAGSINRSGKPRQVKAVPKLPGVRGSMRFAREVTRSWLGRGDAVSMRSAPMTILNDRIDGQRRFATHSESMERLKRIASAANCSLNDLVLAMCGTVLREYLLDHDALPEKSLTVNIPVSLHKPGAKAIKNDIALILATLGTNIADDRIRLEKISESTSMAKEQLRNLPEGSQGLFGNLVLAPQALSVLSVLAGRVKPAFNVIVSNVPGPKETQYLYGARLVNLYPVSIPLHGSAINFTCFSYDGYLNFGLTACRDSLPHMQQMAVALGSAVDRYQSIYLGAASSAESATALDHRV</sequence>
<dbReference type="Pfam" id="PF06974">
    <property type="entry name" value="WS_DGAT_C"/>
    <property type="match status" value="1"/>
</dbReference>
<dbReference type="InterPro" id="IPR045034">
    <property type="entry name" value="O-acyltransferase_WSD1-like"/>
</dbReference>
<comment type="pathway">
    <text evidence="1">Glycerolipid metabolism; triacylglycerol biosynthesis.</text>
</comment>
<evidence type="ECO:0000313" key="13">
    <source>
        <dbReference type="EMBL" id="QQD17086.1"/>
    </source>
</evidence>
<keyword evidence="8" id="KW-0443">Lipid metabolism</keyword>
<dbReference type="NCBIfam" id="TIGR02946">
    <property type="entry name" value="acyl_WS_DGAT"/>
    <property type="match status" value="1"/>
</dbReference>
<comment type="similarity">
    <text evidence="3">Belongs to the long-chain O-acyltransferase family.</text>
</comment>
<evidence type="ECO:0000256" key="8">
    <source>
        <dbReference type="ARBA" id="ARBA00023098"/>
    </source>
</evidence>
<dbReference type="UniPathway" id="UPA00282"/>
<dbReference type="Pfam" id="PF03007">
    <property type="entry name" value="WS_DGAT_cat"/>
    <property type="match status" value="1"/>
</dbReference>
<dbReference type="GO" id="GO:0005886">
    <property type="term" value="C:plasma membrane"/>
    <property type="evidence" value="ECO:0007669"/>
    <property type="project" value="TreeGrafter"/>
</dbReference>
<evidence type="ECO:0000256" key="5">
    <source>
        <dbReference type="ARBA" id="ARBA00022516"/>
    </source>
</evidence>
<protein>
    <recommendedName>
        <fullName evidence="4">diacylglycerol O-acyltransferase</fullName>
        <ecNumber evidence="4">2.3.1.20</ecNumber>
    </recommendedName>
</protein>
<evidence type="ECO:0000256" key="6">
    <source>
        <dbReference type="ARBA" id="ARBA00022679"/>
    </source>
</evidence>
<dbReference type="Gene3D" id="3.30.559.10">
    <property type="entry name" value="Chloramphenicol acetyltransferase-like domain"/>
    <property type="match status" value="1"/>
</dbReference>
<dbReference type="InterPro" id="IPR009721">
    <property type="entry name" value="O-acyltransferase_WSD1_C"/>
</dbReference>
<dbReference type="EMBL" id="CP066167">
    <property type="protein sequence ID" value="QQD17086.1"/>
    <property type="molecule type" value="Genomic_DNA"/>
</dbReference>
<dbReference type="GO" id="GO:0006071">
    <property type="term" value="P:glycerol metabolic process"/>
    <property type="evidence" value="ECO:0007669"/>
    <property type="project" value="UniProtKB-KW"/>
</dbReference>
<evidence type="ECO:0000256" key="10">
    <source>
        <dbReference type="ARBA" id="ARBA00048109"/>
    </source>
</evidence>
<dbReference type="SUPFAM" id="SSF52777">
    <property type="entry name" value="CoA-dependent acyltransferases"/>
    <property type="match status" value="1"/>
</dbReference>
<evidence type="ECO:0000313" key="14">
    <source>
        <dbReference type="Proteomes" id="UP000596063"/>
    </source>
</evidence>
<evidence type="ECO:0000259" key="12">
    <source>
        <dbReference type="Pfam" id="PF06974"/>
    </source>
</evidence>
<dbReference type="GO" id="GO:0051701">
    <property type="term" value="P:biological process involved in interaction with host"/>
    <property type="evidence" value="ECO:0007669"/>
    <property type="project" value="TreeGrafter"/>
</dbReference>
<dbReference type="KEGG" id="snan:I6N98_11985"/>
<dbReference type="AlphaFoldDB" id="A0A7T4QYL1"/>
<reference evidence="13 14" key="1">
    <citation type="submission" date="2020-12" db="EMBL/GenBank/DDBJ databases">
        <authorList>
            <person name="Shan Y."/>
        </authorList>
    </citation>
    <scope>NUCLEOTIDE SEQUENCE [LARGE SCALE GENOMIC DNA]</scope>
    <source>
        <strain evidence="14">csc3.9</strain>
    </source>
</reference>
<keyword evidence="14" id="KW-1185">Reference proteome</keyword>
<dbReference type="GO" id="GO:0001666">
    <property type="term" value="P:response to hypoxia"/>
    <property type="evidence" value="ECO:0007669"/>
    <property type="project" value="TreeGrafter"/>
</dbReference>
<organism evidence="13 14">
    <name type="scientific">Spongiibacter nanhainus</name>
    <dbReference type="NCBI Taxonomy" id="2794344"/>
    <lineage>
        <taxon>Bacteria</taxon>
        <taxon>Pseudomonadati</taxon>
        <taxon>Pseudomonadota</taxon>
        <taxon>Gammaproteobacteria</taxon>
        <taxon>Cellvibrionales</taxon>
        <taxon>Spongiibacteraceae</taxon>
        <taxon>Spongiibacter</taxon>
    </lineage>
</organism>
<dbReference type="GO" id="GO:0004144">
    <property type="term" value="F:diacylglycerol O-acyltransferase activity"/>
    <property type="evidence" value="ECO:0007669"/>
    <property type="project" value="UniProtKB-EC"/>
</dbReference>
<comment type="pathway">
    <text evidence="2">Lipid metabolism.</text>
</comment>
<evidence type="ECO:0000256" key="4">
    <source>
        <dbReference type="ARBA" id="ARBA00013244"/>
    </source>
</evidence>